<organism evidence="7 8">
    <name type="scientific">Macaca fascicularis</name>
    <name type="common">Crab-eating macaque</name>
    <name type="synonym">Cynomolgus monkey</name>
    <dbReference type="NCBI Taxonomy" id="9541"/>
    <lineage>
        <taxon>Eukaryota</taxon>
        <taxon>Metazoa</taxon>
        <taxon>Chordata</taxon>
        <taxon>Craniata</taxon>
        <taxon>Vertebrata</taxon>
        <taxon>Euteleostomi</taxon>
        <taxon>Mammalia</taxon>
        <taxon>Eutheria</taxon>
        <taxon>Euarchontoglires</taxon>
        <taxon>Primates</taxon>
        <taxon>Haplorrhini</taxon>
        <taxon>Catarrhini</taxon>
        <taxon>Cercopithecidae</taxon>
        <taxon>Cercopithecinae</taxon>
        <taxon>Macaca</taxon>
    </lineage>
</organism>
<reference evidence="7" key="2">
    <citation type="submission" date="2025-08" db="UniProtKB">
        <authorList>
            <consortium name="Ensembl"/>
        </authorList>
    </citation>
    <scope>IDENTIFICATION</scope>
</reference>
<evidence type="ECO:0000256" key="1">
    <source>
        <dbReference type="ARBA" id="ARBA00004906"/>
    </source>
</evidence>
<dbReference type="Bgee" id="ENSMFAG00000040752">
    <property type="expression patterns" value="Expressed in heart and 13 other cell types or tissues"/>
</dbReference>
<name>A0A2K5W3R7_MACFA</name>
<dbReference type="VEuPathDB" id="HostDB:ENSMFAG00000036913"/>
<dbReference type="AlphaFoldDB" id="A0A2K5W3R7"/>
<comment type="similarity">
    <text evidence="2">Belongs to the APC15 family.</text>
</comment>
<evidence type="ECO:0000313" key="7">
    <source>
        <dbReference type="Ensembl" id="ENSMFAP00000031728.2"/>
    </source>
</evidence>
<feature type="compositionally biased region" description="Acidic residues" evidence="6">
    <location>
        <begin position="170"/>
        <end position="181"/>
    </location>
</feature>
<dbReference type="GO" id="GO:0051301">
    <property type="term" value="P:cell division"/>
    <property type="evidence" value="ECO:0007669"/>
    <property type="project" value="UniProtKB-KW"/>
</dbReference>
<evidence type="ECO:0000256" key="5">
    <source>
        <dbReference type="ARBA" id="ARBA00023306"/>
    </source>
</evidence>
<dbReference type="GeneTree" id="ENSGT00390000016789"/>
<feature type="region of interest" description="Disordered" evidence="6">
    <location>
        <begin position="117"/>
        <end position="181"/>
    </location>
</feature>
<evidence type="ECO:0000256" key="3">
    <source>
        <dbReference type="ARBA" id="ARBA00022618"/>
    </source>
</evidence>
<gene>
    <name evidence="7" type="primary">LAMTOR1</name>
</gene>
<evidence type="ECO:0000256" key="6">
    <source>
        <dbReference type="SAM" id="MobiDB-lite"/>
    </source>
</evidence>
<feature type="compositionally biased region" description="Acidic residues" evidence="6">
    <location>
        <begin position="119"/>
        <end position="160"/>
    </location>
</feature>
<keyword evidence="8" id="KW-1185">Reference proteome</keyword>
<evidence type="ECO:0000256" key="4">
    <source>
        <dbReference type="ARBA" id="ARBA00022776"/>
    </source>
</evidence>
<reference evidence="7" key="3">
    <citation type="submission" date="2025-09" db="UniProtKB">
        <authorList>
            <consortium name="Ensembl"/>
        </authorList>
    </citation>
    <scope>IDENTIFICATION</scope>
</reference>
<keyword evidence="4" id="KW-0498">Mitosis</keyword>
<dbReference type="InterPro" id="IPR026182">
    <property type="entry name" value="ANAPC15"/>
</dbReference>
<accession>A0A2K5W3R7</accession>
<protein>
    <submittedName>
        <fullName evidence="7">Late endosomal/lysosomal adaptor, MAPK and MTOR activator 1</fullName>
    </submittedName>
</protein>
<dbReference type="Ensembl" id="ENSMFAT00000005948.2">
    <property type="protein sequence ID" value="ENSMFAP00000031728.2"/>
    <property type="gene ID" value="ENSMFAG00000040752.2"/>
</dbReference>
<dbReference type="GO" id="GO:0090266">
    <property type="term" value="P:regulation of mitotic cell cycle spindle assembly checkpoint"/>
    <property type="evidence" value="ECO:0007669"/>
    <property type="project" value="InterPro"/>
</dbReference>
<reference evidence="7 8" key="1">
    <citation type="submission" date="2013-03" db="EMBL/GenBank/DDBJ databases">
        <authorList>
            <person name="Warren W."/>
            <person name="Wilson R.K."/>
        </authorList>
    </citation>
    <scope>NUCLEOTIDE SEQUENCE</scope>
</reference>
<sequence length="181" mass="21476">MTLSRLVSLSLHPHHNYTKKPRLREFKYLDQVHKWQMTRKGLNLPENWEEASPPHVWLIFWAEWASPMPLTCPTWALAFFICAFAHSSKASQRKTTTWFLLASQPQRAYRLCPAHQHYDDEEEEDDEDDEDSEEDSEDDEDMQDMDEMNDYNESPDDGEVNEPPLQVDMEGNEQDQDQWMI</sequence>
<comment type="pathway">
    <text evidence="1">Protein modification; protein ubiquitination.</text>
</comment>
<proteinExistence type="inferred from homology"/>
<dbReference type="Proteomes" id="UP000233100">
    <property type="component" value="Chromosome 14"/>
</dbReference>
<dbReference type="PANTHER" id="PTHR22526:SF2">
    <property type="entry name" value="ANAPHASE PROMOTING COMPLEX C SUBUNIT 15, PSEUDOGENE-RELATED"/>
    <property type="match status" value="1"/>
</dbReference>
<keyword evidence="3" id="KW-0132">Cell division</keyword>
<dbReference type="GO" id="GO:0005680">
    <property type="term" value="C:anaphase-promoting complex"/>
    <property type="evidence" value="ECO:0007669"/>
    <property type="project" value="InterPro"/>
</dbReference>
<evidence type="ECO:0000313" key="8">
    <source>
        <dbReference type="Proteomes" id="UP000233100"/>
    </source>
</evidence>
<keyword evidence="5" id="KW-0131">Cell cycle</keyword>
<evidence type="ECO:0000256" key="2">
    <source>
        <dbReference type="ARBA" id="ARBA00009618"/>
    </source>
</evidence>
<dbReference type="PANTHER" id="PTHR22526">
    <property type="entry name" value="ANAPHASE PROMOTING COMPLEX C SUBUNIT 15, PSEUDOGENE-RELATED"/>
    <property type="match status" value="1"/>
</dbReference>